<proteinExistence type="inferred from homology"/>
<comment type="caution">
    <text evidence="4">The sequence shown here is derived from an EMBL/GenBank/DDBJ whole genome shotgun (WGS) entry which is preliminary data.</text>
</comment>
<dbReference type="PANTHER" id="PTHR42693:SF53">
    <property type="entry name" value="ENDO-4-O-SULFATASE"/>
    <property type="match status" value="1"/>
</dbReference>
<dbReference type="Pfam" id="PF00884">
    <property type="entry name" value="Sulfatase"/>
    <property type="match status" value="1"/>
</dbReference>
<dbReference type="InterPro" id="IPR000917">
    <property type="entry name" value="Sulfatase_N"/>
</dbReference>
<evidence type="ECO:0000313" key="4">
    <source>
        <dbReference type="EMBL" id="GAA0901517.1"/>
    </source>
</evidence>
<evidence type="ECO:0000259" key="3">
    <source>
        <dbReference type="Pfam" id="PF00884"/>
    </source>
</evidence>
<dbReference type="RefSeq" id="WP_343945870.1">
    <property type="nucleotide sequence ID" value="NZ_BAAAHP010000232.1"/>
</dbReference>
<name>A0ABP3YT26_9PSEU</name>
<organism evidence="4 5">
    <name type="scientific">Pseudonocardia zijingensis</name>
    <dbReference type="NCBI Taxonomy" id="153376"/>
    <lineage>
        <taxon>Bacteria</taxon>
        <taxon>Bacillati</taxon>
        <taxon>Actinomycetota</taxon>
        <taxon>Actinomycetes</taxon>
        <taxon>Pseudonocardiales</taxon>
        <taxon>Pseudonocardiaceae</taxon>
        <taxon>Pseudonocardia</taxon>
    </lineage>
</organism>
<protein>
    <submittedName>
        <fullName evidence="4">Sulfatase</fullName>
    </submittedName>
</protein>
<dbReference type="PANTHER" id="PTHR42693">
    <property type="entry name" value="ARYLSULFATASE FAMILY MEMBER"/>
    <property type="match status" value="1"/>
</dbReference>
<dbReference type="CDD" id="cd16152">
    <property type="entry name" value="sulfatase_like"/>
    <property type="match status" value="1"/>
</dbReference>
<keyword evidence="2" id="KW-0378">Hydrolase</keyword>
<dbReference type="InterPro" id="IPR050738">
    <property type="entry name" value="Sulfatase"/>
</dbReference>
<keyword evidence="5" id="KW-1185">Reference proteome</keyword>
<evidence type="ECO:0000256" key="1">
    <source>
        <dbReference type="ARBA" id="ARBA00008779"/>
    </source>
</evidence>
<dbReference type="Proteomes" id="UP001499967">
    <property type="component" value="Unassembled WGS sequence"/>
</dbReference>
<accession>A0ABP3YT26</accession>
<dbReference type="InterPro" id="IPR017850">
    <property type="entry name" value="Alkaline_phosphatase_core_sf"/>
</dbReference>
<comment type="similarity">
    <text evidence="1">Belongs to the sulfatase family.</text>
</comment>
<dbReference type="Gene3D" id="3.40.720.10">
    <property type="entry name" value="Alkaline Phosphatase, subunit A"/>
    <property type="match status" value="1"/>
</dbReference>
<gene>
    <name evidence="4" type="ORF">GCM10009559_68200</name>
</gene>
<evidence type="ECO:0000256" key="2">
    <source>
        <dbReference type="ARBA" id="ARBA00022801"/>
    </source>
</evidence>
<sequence>MTRNVLVFFTDQQRFDTTGVHGNPHGLTPHFDRMAREGTHVEHSFTCQPVCAPSRAALQTGRWPTSTGCFRNGIPLPVGEPTLAHRFTAAGYETAYMGKWHLADDDVAGPVRPEQRGGYERWLTSNLLEFTSDAYETTLYDERGEPHDLPGYRADALTDAAISYLREQRDRPFFLFLSYLEPHHQNSRDDYPAPHGYAERYPDPWLPGDLAALDGTTRDHIAGYYGMVRRVDECLGRIRSTLTELGLAEDTVVLYTSDHGCHFKTRNGEYKRSCHDASIRVPTAFAGPGFDDGRPARRLVSHLDLPPTLLDAAGIAVPPEMDGRSLLPLLRGETDPRPDDVLVQISESQVGRALRTPRWKYAAVAPGEDGWTTPAAARYVDSHLYDLRDDPHELHNLVDSPAHRDVLAQLRARLVERIVEAGEQRPVISSRFRAGPATAAG</sequence>
<feature type="domain" description="Sulfatase N-terminal" evidence="3">
    <location>
        <begin position="3"/>
        <end position="315"/>
    </location>
</feature>
<dbReference type="SUPFAM" id="SSF53649">
    <property type="entry name" value="Alkaline phosphatase-like"/>
    <property type="match status" value="1"/>
</dbReference>
<evidence type="ECO:0000313" key="5">
    <source>
        <dbReference type="Proteomes" id="UP001499967"/>
    </source>
</evidence>
<dbReference type="EMBL" id="BAAAHP010000232">
    <property type="protein sequence ID" value="GAA0901517.1"/>
    <property type="molecule type" value="Genomic_DNA"/>
</dbReference>
<reference evidence="5" key="1">
    <citation type="journal article" date="2019" name="Int. J. Syst. Evol. Microbiol.">
        <title>The Global Catalogue of Microorganisms (GCM) 10K type strain sequencing project: providing services to taxonomists for standard genome sequencing and annotation.</title>
        <authorList>
            <consortium name="The Broad Institute Genomics Platform"/>
            <consortium name="The Broad Institute Genome Sequencing Center for Infectious Disease"/>
            <person name="Wu L."/>
            <person name="Ma J."/>
        </authorList>
    </citation>
    <scope>NUCLEOTIDE SEQUENCE [LARGE SCALE GENOMIC DNA]</scope>
    <source>
        <strain evidence="5">JCM 11117</strain>
    </source>
</reference>